<keyword evidence="6 15" id="KW-0347">Helicase</keyword>
<comment type="catalytic activity">
    <reaction evidence="12 15">
        <text>Couples ATP hydrolysis with the unwinding of duplex DNA by translocating in the 3'-5' direction.</text>
        <dbReference type="EC" id="5.6.2.4"/>
    </reaction>
</comment>
<evidence type="ECO:0000256" key="15">
    <source>
        <dbReference type="RuleBase" id="RU363016"/>
    </source>
</evidence>
<dbReference type="InterPro" id="IPR027417">
    <property type="entry name" value="P-loop_NTPase"/>
</dbReference>
<dbReference type="Gene3D" id="2.40.50.140">
    <property type="entry name" value="Nucleic acid-binding proteins"/>
    <property type="match status" value="1"/>
</dbReference>
<keyword evidence="7 15" id="KW-0067">ATP-binding</keyword>
<dbReference type="SMART" id="SM00487">
    <property type="entry name" value="DEXDc"/>
    <property type="match status" value="1"/>
</dbReference>
<dbReference type="InterPro" id="IPR033454">
    <property type="entry name" value="RecG_wedge"/>
</dbReference>
<evidence type="ECO:0000259" key="16">
    <source>
        <dbReference type="PROSITE" id="PS51192"/>
    </source>
</evidence>
<keyword evidence="8" id="KW-0238">DNA-binding</keyword>
<dbReference type="InterPro" id="IPR011545">
    <property type="entry name" value="DEAD/DEAH_box_helicase_dom"/>
</dbReference>
<keyword evidence="3 15" id="KW-0547">Nucleotide-binding</keyword>
<dbReference type="EMBL" id="BQXO01000001">
    <property type="protein sequence ID" value="GKT04900.1"/>
    <property type="molecule type" value="Genomic_DNA"/>
</dbReference>
<dbReference type="PANTHER" id="PTHR47964">
    <property type="entry name" value="ATP-DEPENDENT DNA HELICASE HOMOLOG RECG, CHLOROPLASTIC"/>
    <property type="match status" value="1"/>
</dbReference>
<evidence type="ECO:0000256" key="4">
    <source>
        <dbReference type="ARBA" id="ARBA00022763"/>
    </source>
</evidence>
<evidence type="ECO:0000313" key="18">
    <source>
        <dbReference type="EMBL" id="GKT04900.1"/>
    </source>
</evidence>
<accession>A0ABQ5JL83</accession>
<keyword evidence="5 15" id="KW-0378">Hydrolase</keyword>
<dbReference type="InterPro" id="IPR004609">
    <property type="entry name" value="ATP-dep_DNA_helicase_RecG"/>
</dbReference>
<dbReference type="InterPro" id="IPR045562">
    <property type="entry name" value="RecG_dom3_C"/>
</dbReference>
<evidence type="ECO:0000256" key="7">
    <source>
        <dbReference type="ARBA" id="ARBA00022840"/>
    </source>
</evidence>
<feature type="domain" description="Helicase ATP-binding" evidence="16">
    <location>
        <begin position="270"/>
        <end position="431"/>
    </location>
</feature>
<evidence type="ECO:0000256" key="5">
    <source>
        <dbReference type="ARBA" id="ARBA00022801"/>
    </source>
</evidence>
<evidence type="ECO:0000256" key="10">
    <source>
        <dbReference type="ARBA" id="ARBA00023204"/>
    </source>
</evidence>
<evidence type="ECO:0000256" key="3">
    <source>
        <dbReference type="ARBA" id="ARBA00022741"/>
    </source>
</evidence>
<evidence type="ECO:0000256" key="14">
    <source>
        <dbReference type="ARBA" id="ARBA00048988"/>
    </source>
</evidence>
<evidence type="ECO:0000256" key="1">
    <source>
        <dbReference type="ARBA" id="ARBA00007504"/>
    </source>
</evidence>
<evidence type="ECO:0000256" key="2">
    <source>
        <dbReference type="ARBA" id="ARBA00017846"/>
    </source>
</evidence>
<organism evidence="18 19">
    <name type="scientific">Furfurilactobacillus curtus</name>
    <dbReference type="NCBI Taxonomy" id="1746200"/>
    <lineage>
        <taxon>Bacteria</taxon>
        <taxon>Bacillati</taxon>
        <taxon>Bacillota</taxon>
        <taxon>Bacilli</taxon>
        <taxon>Lactobacillales</taxon>
        <taxon>Lactobacillaceae</taxon>
        <taxon>Furfurilactobacillus</taxon>
    </lineage>
</organism>
<dbReference type="CDD" id="cd04488">
    <property type="entry name" value="RecG_wedge_OBF"/>
    <property type="match status" value="1"/>
</dbReference>
<comment type="similarity">
    <text evidence="1 15">Belongs to the helicase family. RecG subfamily.</text>
</comment>
<dbReference type="Gene3D" id="3.40.50.300">
    <property type="entry name" value="P-loop containing nucleotide triphosphate hydrolases"/>
    <property type="match status" value="2"/>
</dbReference>
<protein>
    <recommendedName>
        <fullName evidence="2 15">ATP-dependent DNA helicase RecG</fullName>
        <ecNumber evidence="13 15">5.6.2.4</ecNumber>
    </recommendedName>
</protein>
<dbReference type="SUPFAM" id="SSF50249">
    <property type="entry name" value="Nucleic acid-binding proteins"/>
    <property type="match status" value="1"/>
</dbReference>
<keyword evidence="9 15" id="KW-0233">DNA recombination</keyword>
<feature type="domain" description="Helicase C-terminal" evidence="17">
    <location>
        <begin position="450"/>
        <end position="610"/>
    </location>
</feature>
<evidence type="ECO:0000256" key="12">
    <source>
        <dbReference type="ARBA" id="ARBA00034617"/>
    </source>
</evidence>
<dbReference type="NCBIfam" id="NF008165">
    <property type="entry name" value="PRK10917.1-3"/>
    <property type="match status" value="1"/>
</dbReference>
<dbReference type="CDD" id="cd18811">
    <property type="entry name" value="SF2_C_RecG"/>
    <property type="match status" value="1"/>
</dbReference>
<dbReference type="Proteomes" id="UP001628078">
    <property type="component" value="Unassembled WGS sequence"/>
</dbReference>
<dbReference type="PROSITE" id="PS51192">
    <property type="entry name" value="HELICASE_ATP_BIND_1"/>
    <property type="match status" value="1"/>
</dbReference>
<dbReference type="SUPFAM" id="SSF52540">
    <property type="entry name" value="P-loop containing nucleoside triphosphate hydrolases"/>
    <property type="match status" value="2"/>
</dbReference>
<evidence type="ECO:0000256" key="8">
    <source>
        <dbReference type="ARBA" id="ARBA00023125"/>
    </source>
</evidence>
<sequence>MTTLKSLEDPVTELSGVGSQRAAALKTLGIQTIADLLTDFPFRYDDLTAKDLATVSEGEKITLKGTVANEPAVVRFGRKKSRLNFRLLIGHDVVMVTFFNQPWLSQQLTAGQETAVYGKWDAVRKSLSGMKLINADKGASFGAIYTVNKHIRQSTLAQLIKQAYDAYQDVIYPLLPPYLLQKYRLLDRKTMIHDLHFPKDPQAAKLARRTAVFEEFFLFELRLQMMRAKDHQAAGTEIDYDNEALKTFIKTLPFELTNAQKRVVNEICAAMKRPTHMNRLLQGDVGSGKTIVAAIVMYAAITAGYQAALMAPTEILAEQHAKNLAEVFADMPVNIVLLTGSTKAKARKTALAHIASGEVDLIVGTHALISDDVIYHQLGLAVIDEQHRFGVNQRQTLRRKGQYPDILAMTATPIPRTLQITAYGEMDVSIIDELPAGRKPITTRWLHSNQVEAAMTFIRQQLNHGQQAYVVTPLIEESEALDVKNAEAIYAHLSENFAPDYQVGLLHGRLKNEEKEAVMAAFKAHEYDVLVSTTVIEVGVDVANATVMLIFDADRFGLAQLHQLRGRVGRGEVASTCILIADPKTQDGIARMQVMTETTDGFILAQKDLELRGSGDLLGTKQSGVPDFKVGDPVAQLNILQIAQEEALALVEQPNWQLEPDNRELAGYEQHQLKQHSTLD</sequence>
<dbReference type="Pfam" id="PF00270">
    <property type="entry name" value="DEAD"/>
    <property type="match status" value="1"/>
</dbReference>
<dbReference type="CDD" id="cd17992">
    <property type="entry name" value="DEXHc_RecG"/>
    <property type="match status" value="1"/>
</dbReference>
<dbReference type="EC" id="5.6.2.4" evidence="13 15"/>
<dbReference type="InterPro" id="IPR014001">
    <property type="entry name" value="Helicase_ATP-bd"/>
</dbReference>
<comment type="catalytic activity">
    <reaction evidence="14 15">
        <text>ATP + H2O = ADP + phosphate + H(+)</text>
        <dbReference type="Rhea" id="RHEA:13065"/>
        <dbReference type="ChEBI" id="CHEBI:15377"/>
        <dbReference type="ChEBI" id="CHEBI:15378"/>
        <dbReference type="ChEBI" id="CHEBI:30616"/>
        <dbReference type="ChEBI" id="CHEBI:43474"/>
        <dbReference type="ChEBI" id="CHEBI:456216"/>
        <dbReference type="EC" id="5.6.2.4"/>
    </reaction>
</comment>
<dbReference type="NCBIfam" id="TIGR00643">
    <property type="entry name" value="recG"/>
    <property type="match status" value="1"/>
</dbReference>
<dbReference type="Pfam" id="PF00271">
    <property type="entry name" value="Helicase_C"/>
    <property type="match status" value="1"/>
</dbReference>
<name>A0ABQ5JL83_9LACO</name>
<dbReference type="PROSITE" id="PS51194">
    <property type="entry name" value="HELICASE_CTER"/>
    <property type="match status" value="1"/>
</dbReference>
<evidence type="ECO:0000256" key="13">
    <source>
        <dbReference type="ARBA" id="ARBA00034808"/>
    </source>
</evidence>
<keyword evidence="19" id="KW-1185">Reference proteome</keyword>
<keyword evidence="10 15" id="KW-0234">DNA repair</keyword>
<comment type="caution">
    <text evidence="18">The sequence shown here is derived from an EMBL/GenBank/DDBJ whole genome shotgun (WGS) entry which is preliminary data.</text>
</comment>
<dbReference type="GO" id="GO:0004386">
    <property type="term" value="F:helicase activity"/>
    <property type="evidence" value="ECO:0007669"/>
    <property type="project" value="UniProtKB-KW"/>
</dbReference>
<dbReference type="InterPro" id="IPR012340">
    <property type="entry name" value="NA-bd_OB-fold"/>
</dbReference>
<dbReference type="PANTHER" id="PTHR47964:SF1">
    <property type="entry name" value="ATP-DEPENDENT DNA HELICASE HOMOLOG RECG, CHLOROPLASTIC"/>
    <property type="match status" value="1"/>
</dbReference>
<evidence type="ECO:0000259" key="17">
    <source>
        <dbReference type="PROSITE" id="PS51194"/>
    </source>
</evidence>
<gene>
    <name evidence="18" type="primary">recG</name>
    <name evidence="18" type="ORF">JCM31185_01890</name>
</gene>
<dbReference type="SMART" id="SM00490">
    <property type="entry name" value="HELICc"/>
    <property type="match status" value="1"/>
</dbReference>
<evidence type="ECO:0000256" key="6">
    <source>
        <dbReference type="ARBA" id="ARBA00022806"/>
    </source>
</evidence>
<reference evidence="18 19" key="1">
    <citation type="submission" date="2022-03" db="EMBL/GenBank/DDBJ databases">
        <title>Draft genome sequence of Furfurilactobacillus curtus JCM 31185.</title>
        <authorList>
            <person name="Suzuki S."/>
            <person name="Endo A."/>
            <person name="Kajikawa A."/>
        </authorList>
    </citation>
    <scope>NUCLEOTIDE SEQUENCE [LARGE SCALE GENOMIC DNA]</scope>
    <source>
        <strain evidence="18 19">JCM 31185</strain>
    </source>
</reference>
<comment type="function">
    <text evidence="15">Plays a critical role in recombination and DNA repair. Helps process Holliday junction intermediates to mature products by catalyzing branch migration. Has replication fork regression activity, unwinds stalled or blocked replication forks to make a HJ that can be resolved. Has a DNA unwinding activity characteristic of a DNA helicase with 3'-5' polarity.</text>
</comment>
<proteinExistence type="inferred from homology"/>
<dbReference type="InterPro" id="IPR047112">
    <property type="entry name" value="RecG/Mfd"/>
</dbReference>
<dbReference type="Pfam" id="PF17191">
    <property type="entry name" value="RecG_wedge"/>
    <property type="match status" value="1"/>
</dbReference>
<dbReference type="Pfam" id="PF19833">
    <property type="entry name" value="RecG_dom3_C"/>
    <property type="match status" value="1"/>
</dbReference>
<dbReference type="NCBIfam" id="NF008168">
    <property type="entry name" value="PRK10917.2-2"/>
    <property type="match status" value="1"/>
</dbReference>
<evidence type="ECO:0000313" key="19">
    <source>
        <dbReference type="Proteomes" id="UP001628078"/>
    </source>
</evidence>
<evidence type="ECO:0000256" key="9">
    <source>
        <dbReference type="ARBA" id="ARBA00023172"/>
    </source>
</evidence>
<dbReference type="InterPro" id="IPR001650">
    <property type="entry name" value="Helicase_C-like"/>
</dbReference>
<keyword evidence="4 15" id="KW-0227">DNA damage</keyword>
<dbReference type="RefSeq" id="WP_407882167.1">
    <property type="nucleotide sequence ID" value="NZ_BQXO01000001.1"/>
</dbReference>
<evidence type="ECO:0000256" key="11">
    <source>
        <dbReference type="ARBA" id="ARBA00023235"/>
    </source>
</evidence>
<keyword evidence="11" id="KW-0413">Isomerase</keyword>